<dbReference type="Gene3D" id="3.30.40.10">
    <property type="entry name" value="Zinc/RING finger domain, C3HC4 (zinc finger)"/>
    <property type="match status" value="1"/>
</dbReference>
<dbReference type="PANTHER" id="PTHR10782">
    <property type="entry name" value="ZINC FINGER MIZ DOMAIN-CONTAINING PROTEIN"/>
    <property type="match status" value="1"/>
</dbReference>
<evidence type="ECO:0000256" key="2">
    <source>
        <dbReference type="ARBA" id="ARBA00022771"/>
    </source>
</evidence>
<dbReference type="PROSITE" id="PS51044">
    <property type="entry name" value="ZF_SP_RING"/>
    <property type="match status" value="1"/>
</dbReference>
<dbReference type="InterPro" id="IPR013083">
    <property type="entry name" value="Znf_RING/FYVE/PHD"/>
</dbReference>
<dbReference type="PANTHER" id="PTHR10782:SF4">
    <property type="entry name" value="TONALLI, ISOFORM E"/>
    <property type="match status" value="1"/>
</dbReference>
<dbReference type="InterPro" id="IPR004181">
    <property type="entry name" value="Znf_MIZ"/>
</dbReference>
<dbReference type="GO" id="GO:0008270">
    <property type="term" value="F:zinc ion binding"/>
    <property type="evidence" value="ECO:0007669"/>
    <property type="project" value="UniProtKB-KW"/>
</dbReference>
<feature type="region of interest" description="Disordered" evidence="5">
    <location>
        <begin position="329"/>
        <end position="360"/>
    </location>
</feature>
<evidence type="ECO:0000259" key="6">
    <source>
        <dbReference type="PROSITE" id="PS51044"/>
    </source>
</evidence>
<feature type="domain" description="SP-RING-type" evidence="6">
    <location>
        <begin position="139"/>
        <end position="225"/>
    </location>
</feature>
<gene>
    <name evidence="7" type="ORF">ROZALSC1DRAFT_26871</name>
</gene>
<dbReference type="Pfam" id="PF02891">
    <property type="entry name" value="zf-MIZ"/>
    <property type="match status" value="1"/>
</dbReference>
<evidence type="ECO:0000256" key="5">
    <source>
        <dbReference type="SAM" id="MobiDB-lite"/>
    </source>
</evidence>
<proteinExistence type="predicted"/>
<dbReference type="EMBL" id="ML004932">
    <property type="protein sequence ID" value="RKP21729.1"/>
    <property type="molecule type" value="Genomic_DNA"/>
</dbReference>
<evidence type="ECO:0000256" key="1">
    <source>
        <dbReference type="ARBA" id="ARBA00022723"/>
    </source>
</evidence>
<sequence>MDRRPYYINGASLGNSEWIKNVIFKHNPMVRKLLHLGDAFCPKSPMVHKPVDIMFNIKKPIPNSCRVYLSCGIVTNVRQGDAIEISYPHGLFINVDGKPVDLEHVIHISLVERLPIDLLLQQVKDRSANADATKKDCETNDELDLVSSTLSLIDPVSYLRMTFPGRGKNCNHSNCFDLKTFLNSIIIFPDWKCPLCSSPLDYDDLVYDSDTTCVKLNPDGSWVSLNEEVVATSTDEPFDKQNEQNEIIDLTNSDDDEKDYSHVYIKKDPEEHKSLIVKLNLKNFPKVLQDEPDDKNGTFLNDEFCFPSSKKRSDDEDAIILSSDTEYKPSETRIAEPKSNFGPIYRIDPPGSKNNPIVLE</sequence>
<dbReference type="GO" id="GO:0061665">
    <property type="term" value="F:SUMO ligase activity"/>
    <property type="evidence" value="ECO:0007669"/>
    <property type="project" value="TreeGrafter"/>
</dbReference>
<evidence type="ECO:0000313" key="8">
    <source>
        <dbReference type="Proteomes" id="UP000281549"/>
    </source>
</evidence>
<dbReference type="Proteomes" id="UP000281549">
    <property type="component" value="Unassembled WGS sequence"/>
</dbReference>
<dbReference type="GO" id="GO:0000785">
    <property type="term" value="C:chromatin"/>
    <property type="evidence" value="ECO:0007669"/>
    <property type="project" value="TreeGrafter"/>
</dbReference>
<keyword evidence="2 4" id="KW-0863">Zinc-finger</keyword>
<organism evidence="7 8">
    <name type="scientific">Rozella allomycis (strain CSF55)</name>
    <dbReference type="NCBI Taxonomy" id="988480"/>
    <lineage>
        <taxon>Eukaryota</taxon>
        <taxon>Fungi</taxon>
        <taxon>Fungi incertae sedis</taxon>
        <taxon>Cryptomycota</taxon>
        <taxon>Cryptomycota incertae sedis</taxon>
        <taxon>Rozella</taxon>
    </lineage>
</organism>
<reference evidence="8" key="1">
    <citation type="journal article" date="2018" name="Nat. Microbiol.">
        <title>Leveraging single-cell genomics to expand the fungal tree of life.</title>
        <authorList>
            <person name="Ahrendt S.R."/>
            <person name="Quandt C.A."/>
            <person name="Ciobanu D."/>
            <person name="Clum A."/>
            <person name="Salamov A."/>
            <person name="Andreopoulos B."/>
            <person name="Cheng J.F."/>
            <person name="Woyke T."/>
            <person name="Pelin A."/>
            <person name="Henrissat B."/>
            <person name="Reynolds N.K."/>
            <person name="Benny G.L."/>
            <person name="Smith M.E."/>
            <person name="James T.Y."/>
            <person name="Grigoriev I.V."/>
        </authorList>
    </citation>
    <scope>NUCLEOTIDE SEQUENCE [LARGE SCALE GENOMIC DNA]</scope>
    <source>
        <strain evidence="8">CSF55</strain>
    </source>
</reference>
<accession>A0A4V1J0J0</accession>
<name>A0A4V1J0J0_ROZAC</name>
<protein>
    <recommendedName>
        <fullName evidence="6">SP-RING-type domain-containing protein</fullName>
    </recommendedName>
</protein>
<dbReference type="CDD" id="cd16650">
    <property type="entry name" value="SP-RING_PIAS-like"/>
    <property type="match status" value="1"/>
</dbReference>
<dbReference type="GO" id="GO:0016925">
    <property type="term" value="P:protein sumoylation"/>
    <property type="evidence" value="ECO:0007669"/>
    <property type="project" value="TreeGrafter"/>
</dbReference>
<keyword evidence="1" id="KW-0479">Metal-binding</keyword>
<dbReference type="AlphaFoldDB" id="A0A4V1J0J0"/>
<keyword evidence="3" id="KW-0862">Zinc</keyword>
<evidence type="ECO:0000256" key="4">
    <source>
        <dbReference type="PROSITE-ProRule" id="PRU00452"/>
    </source>
</evidence>
<evidence type="ECO:0000256" key="3">
    <source>
        <dbReference type="ARBA" id="ARBA00022833"/>
    </source>
</evidence>
<evidence type="ECO:0000313" key="7">
    <source>
        <dbReference type="EMBL" id="RKP21729.1"/>
    </source>
</evidence>